<dbReference type="InterPro" id="IPR020591">
    <property type="entry name" value="Chromosome_initiator_DnaA-like"/>
</dbReference>
<dbReference type="GO" id="GO:0005737">
    <property type="term" value="C:cytoplasm"/>
    <property type="evidence" value="ECO:0007669"/>
    <property type="project" value="UniProtKB-SubCell"/>
</dbReference>
<dbReference type="SUPFAM" id="SSF48295">
    <property type="entry name" value="TrpR-like"/>
    <property type="match status" value="1"/>
</dbReference>
<name>A0A0G2A4P8_UNCK3</name>
<dbReference type="NCBIfam" id="TIGR00362">
    <property type="entry name" value="DnaA"/>
    <property type="match status" value="1"/>
</dbReference>
<comment type="caution">
    <text evidence="14">The sequence shown here is derived from an EMBL/GenBank/DDBJ whole genome shotgun (WGS) entry which is preliminary data.</text>
</comment>
<feature type="binding site" evidence="8">
    <location>
        <position position="163"/>
    </location>
    <ligand>
        <name>ATP</name>
        <dbReference type="ChEBI" id="CHEBI:30616"/>
    </ligand>
</feature>
<keyword evidence="3 8" id="KW-0235">DNA replication</keyword>
<evidence type="ECO:0000256" key="2">
    <source>
        <dbReference type="ARBA" id="ARBA00022490"/>
    </source>
</evidence>
<feature type="region of interest" description="Domain I, interacts with DnaA modulators" evidence="8">
    <location>
        <begin position="1"/>
        <end position="89"/>
    </location>
</feature>
<feature type="binding site" evidence="8">
    <location>
        <position position="165"/>
    </location>
    <ligand>
        <name>ATP</name>
        <dbReference type="ChEBI" id="CHEBI:30616"/>
    </ligand>
</feature>
<keyword evidence="6 8" id="KW-0446">Lipid-binding</keyword>
<dbReference type="InterPro" id="IPR003593">
    <property type="entry name" value="AAA+_ATPase"/>
</dbReference>
<organism evidence="14 15">
    <name type="scientific">candidate division Kazan bacterium GW2011_GWB1_52_7</name>
    <dbReference type="NCBI Taxonomy" id="1620414"/>
    <lineage>
        <taxon>Bacteria</taxon>
        <taxon>Bacteria division Kazan-3B-28</taxon>
    </lineage>
</organism>
<dbReference type="FunFam" id="3.40.50.300:FF:000668">
    <property type="entry name" value="Chromosomal replication initiator protein DnaA"/>
    <property type="match status" value="1"/>
</dbReference>
<proteinExistence type="inferred from homology"/>
<dbReference type="SMART" id="SM00760">
    <property type="entry name" value="Bac_DnaA_C"/>
    <property type="match status" value="1"/>
</dbReference>
<dbReference type="PANTHER" id="PTHR30050">
    <property type="entry name" value="CHROMOSOMAL REPLICATION INITIATOR PROTEIN DNAA"/>
    <property type="match status" value="1"/>
</dbReference>
<dbReference type="Gene3D" id="3.30.300.180">
    <property type="match status" value="1"/>
</dbReference>
<dbReference type="Gene3D" id="1.10.1750.10">
    <property type="match status" value="1"/>
</dbReference>
<evidence type="ECO:0000256" key="8">
    <source>
        <dbReference type="HAMAP-Rule" id="MF_00377"/>
    </source>
</evidence>
<evidence type="ECO:0000256" key="5">
    <source>
        <dbReference type="ARBA" id="ARBA00022840"/>
    </source>
</evidence>
<dbReference type="InterPro" id="IPR013317">
    <property type="entry name" value="DnaA_dom"/>
</dbReference>
<evidence type="ECO:0000259" key="12">
    <source>
        <dbReference type="SMART" id="SM00382"/>
    </source>
</evidence>
<dbReference type="PATRIC" id="fig|1620414.3.peg.157"/>
<evidence type="ECO:0000256" key="10">
    <source>
        <dbReference type="RuleBase" id="RU000577"/>
    </source>
</evidence>
<dbReference type="InterPro" id="IPR024633">
    <property type="entry name" value="DnaA_N_dom"/>
</dbReference>
<keyword evidence="5 8" id="KW-0067">ATP-binding</keyword>
<dbReference type="Pfam" id="PF00308">
    <property type="entry name" value="Bac_DnaA"/>
    <property type="match status" value="1"/>
</dbReference>
<evidence type="ECO:0000259" key="13">
    <source>
        <dbReference type="SMART" id="SM00760"/>
    </source>
</evidence>
<protein>
    <recommendedName>
        <fullName evidence="8 9">Chromosomal replication initiator protein DnaA</fullName>
    </recommendedName>
</protein>
<dbReference type="GO" id="GO:0008289">
    <property type="term" value="F:lipid binding"/>
    <property type="evidence" value="ECO:0007669"/>
    <property type="project" value="UniProtKB-KW"/>
</dbReference>
<feature type="region of interest" description="Domain IV, binds dsDNA" evidence="8">
    <location>
        <begin position="334"/>
        <end position="455"/>
    </location>
</feature>
<dbReference type="SUPFAM" id="SSF52540">
    <property type="entry name" value="P-loop containing nucleoside triphosphate hydrolases"/>
    <property type="match status" value="1"/>
</dbReference>
<comment type="domain">
    <text evidence="8">Domain I is involved in oligomerization and binding regulators, domain II is flexibile and of varying length in different bacteria, domain III forms the AAA+ region, while domain IV binds dsDNA.</text>
</comment>
<dbReference type="Gene3D" id="3.40.50.300">
    <property type="entry name" value="P-loop containing nucleotide triphosphate hydrolases"/>
    <property type="match status" value="1"/>
</dbReference>
<dbReference type="AlphaFoldDB" id="A0A0G2A4P8"/>
<reference evidence="14 15" key="1">
    <citation type="journal article" date="2015" name="Nature">
        <title>rRNA introns, odd ribosomes, and small enigmatic genomes across a large radiation of phyla.</title>
        <authorList>
            <person name="Brown C.T."/>
            <person name="Hug L.A."/>
            <person name="Thomas B.C."/>
            <person name="Sharon I."/>
            <person name="Castelle C.J."/>
            <person name="Singh A."/>
            <person name="Wilkins M.J."/>
            <person name="Williams K.H."/>
            <person name="Banfield J.F."/>
        </authorList>
    </citation>
    <scope>NUCLEOTIDE SEQUENCE [LARGE SCALE GENOMIC DNA]</scope>
</reference>
<dbReference type="InterPro" id="IPR001957">
    <property type="entry name" value="Chromosome_initiator_DnaA"/>
</dbReference>
<accession>A0A0G2A4P8</accession>
<evidence type="ECO:0000256" key="6">
    <source>
        <dbReference type="ARBA" id="ARBA00023121"/>
    </source>
</evidence>
<keyword evidence="2 8" id="KW-0963">Cytoplasm</keyword>
<evidence type="ECO:0000313" key="15">
    <source>
        <dbReference type="Proteomes" id="UP000034913"/>
    </source>
</evidence>
<comment type="subcellular location">
    <subcellularLocation>
        <location evidence="8">Cytoplasm</location>
    </subcellularLocation>
</comment>
<dbReference type="GO" id="GO:0005524">
    <property type="term" value="F:ATP binding"/>
    <property type="evidence" value="ECO:0007669"/>
    <property type="project" value="UniProtKB-UniRule"/>
</dbReference>
<evidence type="ECO:0000256" key="7">
    <source>
        <dbReference type="ARBA" id="ARBA00023125"/>
    </source>
</evidence>
<sequence>MDDKERLWRSVLGEIEVGMSPANFQTWFKNTSLDDIQEDKGVVIIRVPNDFTKGWLQQKYQKEIHRCLNKHLGRVVAVQYVVGTKKLAAVAGSSSATQLPPTIKPLAEETTELPAEGLNPRFTFNSFVVGENSKLCYAAAESVAKQPGVNYNPLFIYGGVGLGKTHLLQAIGNEILKNNPKAKICYITSERFTNEMVDAIRQKETKGFKDKYRRLDCLLIDDIQFVSGKEQTQEEFFHTFNTLYNAGKQIVLTSDRPPKAIPALEERLRSRFEWGMTADISVPSYETRLAILQSKLEAHKKEVLPEILEYIAKSVKNNVRELEGALTRTLAFADLNNTQPSLEDAKNLLGGILNGPGRKVVRPSEIIRVVANHFNLKRDELCGRKRTKEIVVPRQILTYLLREELAMPYTQIGHEISRDHTTVIHDYNKIKDVILHNESLDQEIVQIKNKLYAVD</sequence>
<dbReference type="Pfam" id="PF08299">
    <property type="entry name" value="Bac_DnaA_C"/>
    <property type="match status" value="1"/>
</dbReference>
<evidence type="ECO:0000256" key="4">
    <source>
        <dbReference type="ARBA" id="ARBA00022741"/>
    </source>
</evidence>
<dbReference type="SMART" id="SM00382">
    <property type="entry name" value="AAA"/>
    <property type="match status" value="1"/>
</dbReference>
<comment type="caution">
    <text evidence="8">Lacks conserved residue(s) required for the propagation of feature annotation.</text>
</comment>
<feature type="domain" description="Chromosomal replication initiator DnaA C-terminal" evidence="13">
    <location>
        <begin position="362"/>
        <end position="430"/>
    </location>
</feature>
<dbReference type="InterPro" id="IPR027417">
    <property type="entry name" value="P-loop_NTPase"/>
</dbReference>
<dbReference type="GO" id="GO:0005886">
    <property type="term" value="C:plasma membrane"/>
    <property type="evidence" value="ECO:0007669"/>
    <property type="project" value="TreeGrafter"/>
</dbReference>
<dbReference type="PRINTS" id="PR00051">
    <property type="entry name" value="DNAA"/>
</dbReference>
<dbReference type="GO" id="GO:0003688">
    <property type="term" value="F:DNA replication origin binding"/>
    <property type="evidence" value="ECO:0007669"/>
    <property type="project" value="UniProtKB-UniRule"/>
</dbReference>
<dbReference type="GO" id="GO:0006275">
    <property type="term" value="P:regulation of DNA replication"/>
    <property type="evidence" value="ECO:0007669"/>
    <property type="project" value="UniProtKB-UniRule"/>
</dbReference>
<dbReference type="CDD" id="cd00009">
    <property type="entry name" value="AAA"/>
    <property type="match status" value="1"/>
</dbReference>
<dbReference type="Gene3D" id="1.10.8.60">
    <property type="match status" value="1"/>
</dbReference>
<keyword evidence="7 8" id="KW-0238">DNA-binding</keyword>
<dbReference type="Proteomes" id="UP000034913">
    <property type="component" value="Unassembled WGS sequence"/>
</dbReference>
<feature type="binding site" evidence="8">
    <location>
        <position position="161"/>
    </location>
    <ligand>
        <name>ATP</name>
        <dbReference type="ChEBI" id="CHEBI:30616"/>
    </ligand>
</feature>
<dbReference type="InterPro" id="IPR038454">
    <property type="entry name" value="DnaA_N_sf"/>
</dbReference>
<feature type="binding site" evidence="8">
    <location>
        <position position="164"/>
    </location>
    <ligand>
        <name>ATP</name>
        <dbReference type="ChEBI" id="CHEBI:30616"/>
    </ligand>
</feature>
<dbReference type="GO" id="GO:0006270">
    <property type="term" value="P:DNA replication initiation"/>
    <property type="evidence" value="ECO:0007669"/>
    <property type="project" value="UniProtKB-UniRule"/>
</dbReference>
<evidence type="ECO:0000256" key="11">
    <source>
        <dbReference type="RuleBase" id="RU004227"/>
    </source>
</evidence>
<dbReference type="InterPro" id="IPR013159">
    <property type="entry name" value="DnaA_C"/>
</dbReference>
<dbReference type="HAMAP" id="MF_00377">
    <property type="entry name" value="DnaA_bact"/>
    <property type="match status" value="1"/>
</dbReference>
<keyword evidence="4 8" id="KW-0547">Nucleotide-binding</keyword>
<evidence type="ECO:0000256" key="3">
    <source>
        <dbReference type="ARBA" id="ARBA00022705"/>
    </source>
</evidence>
<dbReference type="Pfam" id="PF11638">
    <property type="entry name" value="DnaA_N"/>
    <property type="match status" value="1"/>
</dbReference>
<evidence type="ECO:0000313" key="14">
    <source>
        <dbReference type="EMBL" id="KKW27214.1"/>
    </source>
</evidence>
<feature type="domain" description="AAA+ ATPase" evidence="12">
    <location>
        <begin position="150"/>
        <end position="281"/>
    </location>
</feature>
<dbReference type="InterPro" id="IPR010921">
    <property type="entry name" value="Trp_repressor/repl_initiator"/>
</dbReference>
<dbReference type="CDD" id="cd06571">
    <property type="entry name" value="Bac_DnaA_C"/>
    <property type="match status" value="1"/>
</dbReference>
<comment type="subunit">
    <text evidence="8">Oligomerizes as a right-handed, spiral filament on DNA at oriC.</text>
</comment>
<dbReference type="EMBL" id="LCRB01000001">
    <property type="protein sequence ID" value="KKW27214.1"/>
    <property type="molecule type" value="Genomic_DNA"/>
</dbReference>
<evidence type="ECO:0000256" key="1">
    <source>
        <dbReference type="ARBA" id="ARBA00006583"/>
    </source>
</evidence>
<evidence type="ECO:0000256" key="9">
    <source>
        <dbReference type="NCBIfam" id="TIGR00362"/>
    </source>
</evidence>
<feature type="region of interest" description="Domain III, AAA+ region" evidence="8">
    <location>
        <begin position="117"/>
        <end position="333"/>
    </location>
</feature>
<gene>
    <name evidence="8" type="primary">dnaA</name>
    <name evidence="14" type="ORF">VF00_C0001G0149</name>
</gene>
<comment type="function">
    <text evidence="8 10">Plays an essential role in the initiation and regulation of chromosomal replication. ATP-DnaA binds to the origin of replication (oriC) to initiate formation of the DNA replication initiation complex once per cell cycle. Binds the DnaA box (a 9 base pair repeat at the origin) and separates the double-stranded (ds)DNA. Forms a right-handed helical filament on oriC DNA; dsDNA binds to the exterior of the filament while single-stranded (ss)DNA is stabiized in the filament's interior. The ATP-DnaA-oriC complex binds and stabilizes one strand of the AT-rich DNA unwinding element (DUE), permitting loading of DNA polymerase. After initiation quickly degrades to an ADP-DnaA complex that is not apt for DNA replication. Binds acidic phospholipids.</text>
</comment>
<dbReference type="PANTHER" id="PTHR30050:SF2">
    <property type="entry name" value="CHROMOSOMAL REPLICATION INITIATOR PROTEIN DNAA"/>
    <property type="match status" value="1"/>
</dbReference>
<comment type="similarity">
    <text evidence="1 8 11">Belongs to the DnaA family.</text>
</comment>